<evidence type="ECO:0000256" key="2">
    <source>
        <dbReference type="SAM" id="SignalP"/>
    </source>
</evidence>
<accession>A0ABY7HBP9</accession>
<evidence type="ECO:0008006" key="5">
    <source>
        <dbReference type="Google" id="ProtNLM"/>
    </source>
</evidence>
<protein>
    <recommendedName>
        <fullName evidence="5">Ig-like domain-containing protein</fullName>
    </recommendedName>
</protein>
<keyword evidence="2" id="KW-0732">Signal</keyword>
<dbReference type="RefSeq" id="WP_269039046.1">
    <property type="nucleotide sequence ID" value="NZ_CP114040.1"/>
</dbReference>
<feature type="signal peptide" evidence="2">
    <location>
        <begin position="1"/>
        <end position="25"/>
    </location>
</feature>
<name>A0ABY7HBP9_9BACT</name>
<keyword evidence="4" id="KW-1185">Reference proteome</keyword>
<feature type="region of interest" description="Disordered" evidence="1">
    <location>
        <begin position="50"/>
        <end position="69"/>
    </location>
</feature>
<evidence type="ECO:0000313" key="4">
    <source>
        <dbReference type="Proteomes" id="UP001164459"/>
    </source>
</evidence>
<evidence type="ECO:0000256" key="1">
    <source>
        <dbReference type="SAM" id="MobiDB-lite"/>
    </source>
</evidence>
<evidence type="ECO:0000313" key="3">
    <source>
        <dbReference type="EMBL" id="WAS96682.1"/>
    </source>
</evidence>
<feature type="chain" id="PRO_5045465730" description="Ig-like domain-containing protein" evidence="2">
    <location>
        <begin position="26"/>
        <end position="151"/>
    </location>
</feature>
<dbReference type="EMBL" id="CP114040">
    <property type="protein sequence ID" value="WAS96682.1"/>
    <property type="molecule type" value="Genomic_DNA"/>
</dbReference>
<sequence>MLMKNRMAHVGIAVAVALASGALYAQTSSDMRGLAGEGVLAVHPVAATEAAPAAAAPPAAEPGDEQERRGFTVACDKPQDDGANFSWKEGEGSTTIYYHNHCPHPVKVTIHASDGVGVDYSECWKVKAGKKGKREIKTSPFGEFHRLTRGC</sequence>
<organism evidence="3 4">
    <name type="scientific">Nannocystis punicea</name>
    <dbReference type="NCBI Taxonomy" id="2995304"/>
    <lineage>
        <taxon>Bacteria</taxon>
        <taxon>Pseudomonadati</taxon>
        <taxon>Myxococcota</taxon>
        <taxon>Polyangia</taxon>
        <taxon>Nannocystales</taxon>
        <taxon>Nannocystaceae</taxon>
        <taxon>Nannocystis</taxon>
    </lineage>
</organism>
<dbReference type="Proteomes" id="UP001164459">
    <property type="component" value="Chromosome"/>
</dbReference>
<reference evidence="3" key="1">
    <citation type="submission" date="2022-11" db="EMBL/GenBank/DDBJ databases">
        <title>Minimal conservation of predation-associated metabolite biosynthetic gene clusters underscores biosynthetic potential of Myxococcota including descriptions for ten novel species: Archangium lansinium sp. nov., Myxococcus landrumus sp. nov., Nannocystis bai.</title>
        <authorList>
            <person name="Ahearne A."/>
            <person name="Stevens C."/>
            <person name="Dowd S."/>
        </authorList>
    </citation>
    <scope>NUCLEOTIDE SEQUENCE</scope>
    <source>
        <strain evidence="3">Fl3</strain>
    </source>
</reference>
<gene>
    <name evidence="3" type="ORF">O0S08_11075</name>
</gene>
<proteinExistence type="predicted"/>